<feature type="domain" description="DUF4037" evidence="1">
    <location>
        <begin position="125"/>
        <end position="225"/>
    </location>
</feature>
<reference evidence="2" key="2">
    <citation type="journal article" date="2021" name="PeerJ">
        <title>Extensive microbial diversity within the chicken gut microbiome revealed by metagenomics and culture.</title>
        <authorList>
            <person name="Gilroy R."/>
            <person name="Ravi A."/>
            <person name="Getino M."/>
            <person name="Pursley I."/>
            <person name="Horton D.L."/>
            <person name="Alikhan N.F."/>
            <person name="Baker D."/>
            <person name="Gharbi K."/>
            <person name="Hall N."/>
            <person name="Watson M."/>
            <person name="Adriaenssens E.M."/>
            <person name="Foster-Nyarko E."/>
            <person name="Jarju S."/>
            <person name="Secka A."/>
            <person name="Antonio M."/>
            <person name="Oren A."/>
            <person name="Chaudhuri R.R."/>
            <person name="La Ragione R."/>
            <person name="Hildebrand F."/>
            <person name="Pallen M.J."/>
        </authorList>
    </citation>
    <scope>NUCLEOTIDE SEQUENCE</scope>
    <source>
        <strain evidence="2">18911</strain>
    </source>
</reference>
<evidence type="ECO:0000313" key="3">
    <source>
        <dbReference type="Proteomes" id="UP000824094"/>
    </source>
</evidence>
<dbReference type="Pfam" id="PF13228">
    <property type="entry name" value="DUF4037"/>
    <property type="match status" value="1"/>
</dbReference>
<reference evidence="2" key="1">
    <citation type="submission" date="2020-10" db="EMBL/GenBank/DDBJ databases">
        <authorList>
            <person name="Gilroy R."/>
        </authorList>
    </citation>
    <scope>NUCLEOTIDE SEQUENCE</scope>
    <source>
        <strain evidence="2">18911</strain>
    </source>
</reference>
<evidence type="ECO:0000259" key="1">
    <source>
        <dbReference type="Pfam" id="PF13228"/>
    </source>
</evidence>
<name>A0A9D1MG28_9FIRM</name>
<accession>A0A9D1MG28</accession>
<dbReference type="AlphaFoldDB" id="A0A9D1MG28"/>
<dbReference type="InterPro" id="IPR025117">
    <property type="entry name" value="DUF4037"/>
</dbReference>
<organism evidence="2 3">
    <name type="scientific">Candidatus Stercoripulliclostridium merdigallinarum</name>
    <dbReference type="NCBI Taxonomy" id="2840951"/>
    <lineage>
        <taxon>Bacteria</taxon>
        <taxon>Bacillati</taxon>
        <taxon>Bacillota</taxon>
        <taxon>Clostridia</taxon>
        <taxon>Eubacteriales</taxon>
        <taxon>Candidatus Stercoripulliclostridium</taxon>
    </lineage>
</organism>
<evidence type="ECO:0000313" key="2">
    <source>
        <dbReference type="EMBL" id="HIU59770.1"/>
    </source>
</evidence>
<gene>
    <name evidence="2" type="ORF">IAB05_00090</name>
</gene>
<proteinExistence type="predicted"/>
<protein>
    <submittedName>
        <fullName evidence="2">DUF4037 domain-containing protein</fullName>
    </submittedName>
</protein>
<comment type="caution">
    <text evidence="2">The sequence shown here is derived from an EMBL/GenBank/DDBJ whole genome shotgun (WGS) entry which is preliminary data.</text>
</comment>
<dbReference type="EMBL" id="DVNF01000004">
    <property type="protein sequence ID" value="HIU59770.1"/>
    <property type="molecule type" value="Genomic_DNA"/>
</dbReference>
<sequence length="306" mass="34477">MNGLELSRRYFEEYGRDLVRQFDPDGVSISAGLSGYGSECAGFDDETSRDHDFEPRFYLWIDDETERRIGFKLMRAYNALPREFMGFGRGAHSLYYADRGGVVTVRDFFETFTGLTALPETSGEWLRIPEYALFAAVNGEIYVNGCKEFATFRETLETGMPLDVRRKKLAARLAIMAQSGQYNYPRMLKRGETGAAALAAAEFVSKGLETLFILNKKYAPYYKWLFKAAKGLNKLGYLADDFERVLTAPNDNEKALLIERISADIAAETVKQGYSDAVGDYLEPHAVSTVSKIRDPYLIGLHLMEG</sequence>
<dbReference type="Proteomes" id="UP000824094">
    <property type="component" value="Unassembled WGS sequence"/>
</dbReference>